<organism evidence="2 3">
    <name type="scientific">Streptomyces mobaraensis (strain ATCC 29032 / DSM 40847 / JCM 4168 / NBRC 13819 / NCIMB 11159 / IPCR 16-22)</name>
    <dbReference type="NCBI Taxonomy" id="1223523"/>
    <lineage>
        <taxon>Bacteria</taxon>
        <taxon>Bacillati</taxon>
        <taxon>Actinomycetota</taxon>
        <taxon>Actinomycetes</taxon>
        <taxon>Kitasatosporales</taxon>
        <taxon>Streptomycetaceae</taxon>
        <taxon>Streptomyces</taxon>
    </lineage>
</organism>
<reference evidence="2 3" key="1">
    <citation type="journal article" date="2013" name="Genome Announc.">
        <title>Whole-Genome Shotgun Assembly and Analysis of the Genome of Streptomyces mobaraensis DSM 40847, a Strain for Industrial Production of Microbial Transglutaminase.</title>
        <authorList>
            <person name="Yang H."/>
            <person name="He T."/>
            <person name="Wu W."/>
            <person name="Zhu W."/>
            <person name="Lu B."/>
            <person name="Sun W."/>
        </authorList>
    </citation>
    <scope>NUCLEOTIDE SEQUENCE [LARGE SCALE GENOMIC DNA]</scope>
    <source>
        <strain evidence="2 3">DSM 40847</strain>
    </source>
</reference>
<evidence type="ECO:0000313" key="3">
    <source>
        <dbReference type="Proteomes" id="UP000011740"/>
    </source>
</evidence>
<dbReference type="Proteomes" id="UP000011740">
    <property type="component" value="Unassembled WGS sequence"/>
</dbReference>
<dbReference type="Pfam" id="PF13459">
    <property type="entry name" value="Fer4_15"/>
    <property type="match status" value="1"/>
</dbReference>
<feature type="compositionally biased region" description="Low complexity" evidence="1">
    <location>
        <begin position="16"/>
        <end position="26"/>
    </location>
</feature>
<proteinExistence type="predicted"/>
<comment type="caution">
    <text evidence="2">The sequence shown here is derived from an EMBL/GenBank/DDBJ whole genome shotgun (WGS) entry which is preliminary data.</text>
</comment>
<sequence length="98" mass="10253">MPEPRTAPDVPPQDRPAAPGPAATAGRWRIEVDRNVCAGTGLCLGTASRHMRLDNGRARPVAEVVDPDPSVADAADTCPMEAITVRDAATGEVLAPER</sequence>
<dbReference type="AlphaFoldDB" id="M3CC39"/>
<evidence type="ECO:0000256" key="1">
    <source>
        <dbReference type="SAM" id="MobiDB-lite"/>
    </source>
</evidence>
<dbReference type="RefSeq" id="WP_004940624.1">
    <property type="nucleotide sequence ID" value="NZ_AORZ01000010.1"/>
</dbReference>
<dbReference type="EMBL" id="AORZ01000010">
    <property type="protein sequence ID" value="EMF01551.1"/>
    <property type="molecule type" value="Genomic_DNA"/>
</dbReference>
<dbReference type="SUPFAM" id="SSF54862">
    <property type="entry name" value="4Fe-4S ferredoxins"/>
    <property type="match status" value="1"/>
</dbReference>
<feature type="region of interest" description="Disordered" evidence="1">
    <location>
        <begin position="1"/>
        <end position="26"/>
    </location>
</feature>
<feature type="compositionally biased region" description="Pro residues" evidence="1">
    <location>
        <begin position="1"/>
        <end position="14"/>
    </location>
</feature>
<accession>M3CC39</accession>
<dbReference type="STRING" id="1223523.H340_05926"/>
<name>M3CC39_STRM1</name>
<evidence type="ECO:0008006" key="4">
    <source>
        <dbReference type="Google" id="ProtNLM"/>
    </source>
</evidence>
<evidence type="ECO:0000313" key="2">
    <source>
        <dbReference type="EMBL" id="EMF01551.1"/>
    </source>
</evidence>
<dbReference type="PATRIC" id="fig|1223523.3.peg.1211"/>
<protein>
    <recommendedName>
        <fullName evidence="4">Ferredoxin</fullName>
    </recommendedName>
</protein>
<dbReference type="eggNOG" id="COG1141">
    <property type="taxonomic scope" value="Bacteria"/>
</dbReference>
<dbReference type="Gene3D" id="3.30.70.20">
    <property type="match status" value="1"/>
</dbReference>
<gene>
    <name evidence="2" type="ORF">H340_05926</name>
</gene>